<feature type="transmembrane region" description="Helical" evidence="1">
    <location>
        <begin position="161"/>
        <end position="180"/>
    </location>
</feature>
<name>A0A8J3ZSH0_9ACTN</name>
<dbReference type="RefSeq" id="WP_203927181.1">
    <property type="nucleotide sequence ID" value="NZ_BOPH01000023.1"/>
</dbReference>
<feature type="transmembrane region" description="Helical" evidence="1">
    <location>
        <begin position="89"/>
        <end position="112"/>
    </location>
</feature>
<gene>
    <name evidence="2" type="ORF">Voc01_021400</name>
</gene>
<comment type="caution">
    <text evidence="2">The sequence shown here is derived from an EMBL/GenBank/DDBJ whole genome shotgun (WGS) entry which is preliminary data.</text>
</comment>
<feature type="transmembrane region" description="Helical" evidence="1">
    <location>
        <begin position="132"/>
        <end position="154"/>
    </location>
</feature>
<organism evidence="2 3">
    <name type="scientific">Virgisporangium ochraceum</name>
    <dbReference type="NCBI Taxonomy" id="65505"/>
    <lineage>
        <taxon>Bacteria</taxon>
        <taxon>Bacillati</taxon>
        <taxon>Actinomycetota</taxon>
        <taxon>Actinomycetes</taxon>
        <taxon>Micromonosporales</taxon>
        <taxon>Micromonosporaceae</taxon>
        <taxon>Virgisporangium</taxon>
    </lineage>
</organism>
<evidence type="ECO:0000313" key="2">
    <source>
        <dbReference type="EMBL" id="GIJ67223.1"/>
    </source>
</evidence>
<keyword evidence="1" id="KW-0472">Membrane</keyword>
<sequence>MSTALEERYRSLLRILPADYRAEWEEEMVATFLVSSAPDDPEDAEYHAEFGRPPLSEVASVVGLAIRLRLPGSSTDARRPRFLGDAVRLVALIGLLVSASAGVVGTAAHLWVIGKLPGFSAPNLPGDPVTGVLPMTQALLVATALPAYLALVLGYRSAARLLASISVGAVLLTATVDLVAGHPPLAGRWMSLLLDLLVFAALWAHHDDAPPVPRKPWLLALPAVTAVTTAVFVATASFRMAGWLVDWPAIACALITVALAVHLVVGGRPEWSLAMAMLGGIVLVQRLVTLPEIVAGATADHRGAAVAAGLIEISALVLVGLPVALRARRAWRELPAEPAPTI</sequence>
<evidence type="ECO:0000313" key="3">
    <source>
        <dbReference type="Proteomes" id="UP000635606"/>
    </source>
</evidence>
<proteinExistence type="predicted"/>
<accession>A0A8J3ZSH0</accession>
<keyword evidence="3" id="KW-1185">Reference proteome</keyword>
<keyword evidence="1" id="KW-0812">Transmembrane</keyword>
<feature type="transmembrane region" description="Helical" evidence="1">
    <location>
        <begin position="186"/>
        <end position="205"/>
    </location>
</feature>
<feature type="transmembrane region" description="Helical" evidence="1">
    <location>
        <begin position="272"/>
        <end position="291"/>
    </location>
</feature>
<reference evidence="2" key="1">
    <citation type="submission" date="2021-01" db="EMBL/GenBank/DDBJ databases">
        <title>Whole genome shotgun sequence of Virgisporangium ochraceum NBRC 16418.</title>
        <authorList>
            <person name="Komaki H."/>
            <person name="Tamura T."/>
        </authorList>
    </citation>
    <scope>NUCLEOTIDE SEQUENCE</scope>
    <source>
        <strain evidence="2">NBRC 16418</strain>
    </source>
</reference>
<dbReference type="Proteomes" id="UP000635606">
    <property type="component" value="Unassembled WGS sequence"/>
</dbReference>
<feature type="transmembrane region" description="Helical" evidence="1">
    <location>
        <begin position="247"/>
        <end position="265"/>
    </location>
</feature>
<feature type="transmembrane region" description="Helical" evidence="1">
    <location>
        <begin position="303"/>
        <end position="325"/>
    </location>
</feature>
<dbReference type="EMBL" id="BOPH01000023">
    <property type="protein sequence ID" value="GIJ67223.1"/>
    <property type="molecule type" value="Genomic_DNA"/>
</dbReference>
<evidence type="ECO:0000256" key="1">
    <source>
        <dbReference type="SAM" id="Phobius"/>
    </source>
</evidence>
<dbReference type="AlphaFoldDB" id="A0A8J3ZSH0"/>
<protein>
    <submittedName>
        <fullName evidence="2">Uncharacterized protein</fullName>
    </submittedName>
</protein>
<feature type="transmembrane region" description="Helical" evidence="1">
    <location>
        <begin position="217"/>
        <end position="241"/>
    </location>
</feature>
<keyword evidence="1" id="KW-1133">Transmembrane helix</keyword>